<reference evidence="1 2" key="1">
    <citation type="submission" date="2017-11" db="EMBL/GenBank/DDBJ databases">
        <title>De-novo sequencing of pomegranate (Punica granatum L.) genome.</title>
        <authorList>
            <person name="Akparov Z."/>
            <person name="Amiraslanov A."/>
            <person name="Hajiyeva S."/>
            <person name="Abbasov M."/>
            <person name="Kaur K."/>
            <person name="Hamwieh A."/>
            <person name="Solovyev V."/>
            <person name="Salamov A."/>
            <person name="Braich B."/>
            <person name="Kosarev P."/>
            <person name="Mahmoud A."/>
            <person name="Hajiyev E."/>
            <person name="Babayeva S."/>
            <person name="Izzatullayeva V."/>
            <person name="Mammadov A."/>
            <person name="Mammadov A."/>
            <person name="Sharifova S."/>
            <person name="Ojaghi J."/>
            <person name="Eynullazada K."/>
            <person name="Bayramov B."/>
            <person name="Abdulazimova A."/>
            <person name="Shahmuradov I."/>
        </authorList>
    </citation>
    <scope>NUCLEOTIDE SEQUENCE [LARGE SCALE GENOMIC DNA]</scope>
    <source>
        <strain evidence="2">cv. AG2017</strain>
        <tissue evidence="1">Leaf</tissue>
    </source>
</reference>
<keyword evidence="2" id="KW-1185">Reference proteome</keyword>
<organism evidence="1 2">
    <name type="scientific">Punica granatum</name>
    <name type="common">Pomegranate</name>
    <dbReference type="NCBI Taxonomy" id="22663"/>
    <lineage>
        <taxon>Eukaryota</taxon>
        <taxon>Viridiplantae</taxon>
        <taxon>Streptophyta</taxon>
        <taxon>Embryophyta</taxon>
        <taxon>Tracheophyta</taxon>
        <taxon>Spermatophyta</taxon>
        <taxon>Magnoliopsida</taxon>
        <taxon>eudicotyledons</taxon>
        <taxon>Gunneridae</taxon>
        <taxon>Pentapetalae</taxon>
        <taxon>rosids</taxon>
        <taxon>malvids</taxon>
        <taxon>Myrtales</taxon>
        <taxon>Lythraceae</taxon>
        <taxon>Punica</taxon>
    </lineage>
</organism>
<gene>
    <name evidence="1" type="ORF">CRG98_021706</name>
</gene>
<protein>
    <recommendedName>
        <fullName evidence="3">Reverse transcriptase Ty1/copia-type domain-containing protein</fullName>
    </recommendedName>
</protein>
<accession>A0A2I0JNP9</accession>
<evidence type="ECO:0008006" key="3">
    <source>
        <dbReference type="Google" id="ProtNLM"/>
    </source>
</evidence>
<dbReference type="Proteomes" id="UP000233551">
    <property type="component" value="Unassembled WGS sequence"/>
</dbReference>
<name>A0A2I0JNP9_PUNGR</name>
<evidence type="ECO:0000313" key="2">
    <source>
        <dbReference type="Proteomes" id="UP000233551"/>
    </source>
</evidence>
<evidence type="ECO:0000313" key="1">
    <source>
        <dbReference type="EMBL" id="PKI57918.1"/>
    </source>
</evidence>
<sequence length="159" mass="18093">MTLTNVEVVEQVSQGVVAQSSAQVTQKPHRSGRMRHEPERYGFLVTQDNDVLFIDNDEPTTYAEAVIGPDSKKWLEAMRSEMESMYTNQVWNLVDPPEGVKPIRSYYDYEIWQMDIKTAFLNGKLLDDVYMTQPEGFVDPHSARKASGFIEIDPGDCLA</sequence>
<dbReference type="AlphaFoldDB" id="A0A2I0JNP9"/>
<dbReference type="STRING" id="22663.A0A2I0JNP9"/>
<dbReference type="EMBL" id="PGOL01001470">
    <property type="protein sequence ID" value="PKI57918.1"/>
    <property type="molecule type" value="Genomic_DNA"/>
</dbReference>
<proteinExistence type="predicted"/>
<comment type="caution">
    <text evidence="1">The sequence shown here is derived from an EMBL/GenBank/DDBJ whole genome shotgun (WGS) entry which is preliminary data.</text>
</comment>